<evidence type="ECO:0000313" key="7">
    <source>
        <dbReference type="Proteomes" id="UP000663760"/>
    </source>
</evidence>
<dbReference type="PANTHER" id="PTHR23334">
    <property type="entry name" value="CCAAT/ENHANCER BINDING PROTEIN"/>
    <property type="match status" value="1"/>
</dbReference>
<keyword evidence="7" id="KW-1185">Reference proteome</keyword>
<dbReference type="AlphaFoldDB" id="A0A7I8KRX5"/>
<dbReference type="SMART" id="SM00338">
    <property type="entry name" value="BRLZ"/>
    <property type="match status" value="1"/>
</dbReference>
<reference evidence="6" key="1">
    <citation type="submission" date="2020-02" db="EMBL/GenBank/DDBJ databases">
        <authorList>
            <person name="Scholz U."/>
            <person name="Mascher M."/>
            <person name="Fiebig A."/>
        </authorList>
    </citation>
    <scope>NUCLEOTIDE SEQUENCE</scope>
</reference>
<dbReference type="EMBL" id="LR746270">
    <property type="protein sequence ID" value="CAA7399675.1"/>
    <property type="molecule type" value="Genomic_DNA"/>
</dbReference>
<dbReference type="Gene3D" id="1.20.5.170">
    <property type="match status" value="1"/>
</dbReference>
<dbReference type="InterPro" id="IPR046347">
    <property type="entry name" value="bZIP_sf"/>
</dbReference>
<keyword evidence="1" id="KW-0805">Transcription regulation</keyword>
<name>A0A7I8KRX5_SPIIN</name>
<dbReference type="OrthoDB" id="1905076at2759"/>
<evidence type="ECO:0000256" key="1">
    <source>
        <dbReference type="ARBA" id="ARBA00023015"/>
    </source>
</evidence>
<dbReference type="Pfam" id="PF07716">
    <property type="entry name" value="bZIP_2"/>
    <property type="match status" value="1"/>
</dbReference>
<evidence type="ECO:0000256" key="3">
    <source>
        <dbReference type="SAM" id="Coils"/>
    </source>
</evidence>
<dbReference type="CDD" id="cd14686">
    <property type="entry name" value="bZIP"/>
    <property type="match status" value="1"/>
</dbReference>
<evidence type="ECO:0000259" key="5">
    <source>
        <dbReference type="SMART" id="SM00338"/>
    </source>
</evidence>
<keyword evidence="2" id="KW-0804">Transcription</keyword>
<gene>
    <name evidence="6" type="ORF">SI8410_07010345</name>
</gene>
<organism evidence="6 7">
    <name type="scientific">Spirodela intermedia</name>
    <name type="common">Intermediate duckweed</name>
    <dbReference type="NCBI Taxonomy" id="51605"/>
    <lineage>
        <taxon>Eukaryota</taxon>
        <taxon>Viridiplantae</taxon>
        <taxon>Streptophyta</taxon>
        <taxon>Embryophyta</taxon>
        <taxon>Tracheophyta</taxon>
        <taxon>Spermatophyta</taxon>
        <taxon>Magnoliopsida</taxon>
        <taxon>Liliopsida</taxon>
        <taxon>Araceae</taxon>
        <taxon>Lemnoideae</taxon>
        <taxon>Spirodela</taxon>
    </lineage>
</organism>
<dbReference type="GO" id="GO:0000981">
    <property type="term" value="F:DNA-binding transcription factor activity, RNA polymerase II-specific"/>
    <property type="evidence" value="ECO:0007669"/>
    <property type="project" value="TreeGrafter"/>
</dbReference>
<evidence type="ECO:0000256" key="2">
    <source>
        <dbReference type="ARBA" id="ARBA00023163"/>
    </source>
</evidence>
<feature type="domain" description="BZIP" evidence="5">
    <location>
        <begin position="80"/>
        <end position="146"/>
    </location>
</feature>
<dbReference type="InterPro" id="IPR031106">
    <property type="entry name" value="C/EBP"/>
</dbReference>
<accession>A0A7I8KRX5</accession>
<evidence type="ECO:0000313" key="6">
    <source>
        <dbReference type="EMBL" id="CAA7399675.1"/>
    </source>
</evidence>
<proteinExistence type="predicted"/>
<feature type="region of interest" description="Disordered" evidence="4">
    <location>
        <begin position="71"/>
        <end position="91"/>
    </location>
</feature>
<dbReference type="GO" id="GO:0006351">
    <property type="term" value="P:DNA-templated transcription"/>
    <property type="evidence" value="ECO:0007669"/>
    <property type="project" value="InterPro"/>
</dbReference>
<evidence type="ECO:0000256" key="4">
    <source>
        <dbReference type="SAM" id="MobiDB-lite"/>
    </source>
</evidence>
<dbReference type="Proteomes" id="UP000663760">
    <property type="component" value="Chromosome 7"/>
</dbReference>
<sequence length="271" mass="29704">MDSGEIEVSNQEVSSNVNDMDQCPGGCSMESFFDEILKDSHACTHTHTCNPPGPDMSHTHTCFHVHTKIITAPTDGDSGEKGDSRKRPLGNREAVRKYREKMKARTASLEDEVSQLREANDQLLRRLQNQVSLEAEVMRLKCLLVDIRGRIEGEIGSFPYQKPLKNSGDLLSAPSQMNLPIGTHVLNPCDMRFNDQVYCMRQGIQEKSEPAQGGPDGQGYGTCDAGTVPCSADSSSGSEFLNCGVNLMPMARVSSANRKRGGIFLPLFPVI</sequence>
<protein>
    <recommendedName>
        <fullName evidence="5">BZIP domain-containing protein</fullName>
    </recommendedName>
</protein>
<dbReference type="InterPro" id="IPR004827">
    <property type="entry name" value="bZIP"/>
</dbReference>
<dbReference type="PANTHER" id="PTHR23334:SF49">
    <property type="entry name" value="BASIC LEUCINE ZIPPER 23"/>
    <property type="match status" value="1"/>
</dbReference>
<dbReference type="GO" id="GO:0000978">
    <property type="term" value="F:RNA polymerase II cis-regulatory region sequence-specific DNA binding"/>
    <property type="evidence" value="ECO:0007669"/>
    <property type="project" value="TreeGrafter"/>
</dbReference>
<feature type="coiled-coil region" evidence="3">
    <location>
        <begin position="99"/>
        <end position="133"/>
    </location>
</feature>
<dbReference type="SUPFAM" id="SSF57959">
    <property type="entry name" value="Leucine zipper domain"/>
    <property type="match status" value="1"/>
</dbReference>
<keyword evidence="3" id="KW-0175">Coiled coil</keyword>